<dbReference type="PANTHER" id="PTHR19375">
    <property type="entry name" value="HEAT SHOCK PROTEIN 70KDA"/>
    <property type="match status" value="1"/>
</dbReference>
<dbReference type="SUPFAM" id="SSF53067">
    <property type="entry name" value="Actin-like ATPase domain"/>
    <property type="match status" value="2"/>
</dbReference>
<dbReference type="GO" id="GO:0140662">
    <property type="term" value="F:ATP-dependent protein folding chaperone"/>
    <property type="evidence" value="ECO:0007669"/>
    <property type="project" value="InterPro"/>
</dbReference>
<dbReference type="RefSeq" id="WP_353069094.1">
    <property type="nucleotide sequence ID" value="NZ_CP132932.1"/>
</dbReference>
<reference evidence="4" key="1">
    <citation type="submission" date="2023-08" db="EMBL/GenBank/DDBJ databases">
        <authorList>
            <person name="Messyasz A."/>
            <person name="Mannisto M.K."/>
            <person name="Kerkhof L.J."/>
            <person name="Haggblom M."/>
        </authorList>
    </citation>
    <scope>NUCLEOTIDE SEQUENCE</scope>
    <source>
        <strain evidence="4">M8UP23</strain>
    </source>
</reference>
<dbReference type="Gene3D" id="3.90.640.10">
    <property type="entry name" value="Actin, Chain A, domain 4"/>
    <property type="match status" value="2"/>
</dbReference>
<reference evidence="4" key="2">
    <citation type="journal article" date="2024" name="Environ. Microbiol.">
        <title>Genome analysis and description of Tunturibacter gen. nov. expands the diversity of Terriglobia in tundra soils.</title>
        <authorList>
            <person name="Messyasz A."/>
            <person name="Mannisto M.K."/>
            <person name="Kerkhof L.J."/>
            <person name="Haggblom M.M."/>
        </authorList>
    </citation>
    <scope>NUCLEOTIDE SEQUENCE</scope>
    <source>
        <strain evidence="4">M8UP23</strain>
    </source>
</reference>
<gene>
    <name evidence="4" type="ORF">RBB75_19875</name>
</gene>
<dbReference type="InterPro" id="IPR013126">
    <property type="entry name" value="Hsp_70_fam"/>
</dbReference>
<protein>
    <submittedName>
        <fullName evidence="4">Hsp70 family protein</fullName>
    </submittedName>
</protein>
<dbReference type="EMBL" id="CP132932">
    <property type="protein sequence ID" value="XCB26653.1"/>
    <property type="molecule type" value="Genomic_DNA"/>
</dbReference>
<keyword evidence="2" id="KW-0547">Nucleotide-binding</keyword>
<evidence type="ECO:0000256" key="2">
    <source>
        <dbReference type="ARBA" id="ARBA00022741"/>
    </source>
</evidence>
<dbReference type="InterPro" id="IPR043129">
    <property type="entry name" value="ATPase_NBD"/>
</dbReference>
<comment type="similarity">
    <text evidence="1">Belongs to the heat shock protein 70 family.</text>
</comment>
<organism evidence="4">
    <name type="scientific">Tunturiibacter empetritectus</name>
    <dbReference type="NCBI Taxonomy" id="3069691"/>
    <lineage>
        <taxon>Bacteria</taxon>
        <taxon>Pseudomonadati</taxon>
        <taxon>Acidobacteriota</taxon>
        <taxon>Terriglobia</taxon>
        <taxon>Terriglobales</taxon>
        <taxon>Acidobacteriaceae</taxon>
        <taxon>Tunturiibacter</taxon>
    </lineage>
</organism>
<dbReference type="PRINTS" id="PR00301">
    <property type="entry name" value="HEATSHOCK70"/>
</dbReference>
<dbReference type="InterPro" id="IPR042054">
    <property type="entry name" value="YegD-like"/>
</dbReference>
<dbReference type="AlphaFoldDB" id="A0AAU7ZCY3"/>
<dbReference type="KEGG" id="temp:RBB75_19875"/>
<dbReference type="Gene3D" id="3.30.420.40">
    <property type="match status" value="3"/>
</dbReference>
<sequence>MLSTDSIGPSLGIDFGTTNSSIAFTRGNGEVELVSFPAGAATTESFRSVLYLEQHRHASRTQIKGFTGPQAIEHYLRAEHKGRLIQSLKSYLSSRTLTGTEVFGRRYTIEDLIARILTDLRLSAERQLGRPVRQATVGRPVRFVGAESVEDDDFAMQRLRHAFVHAGFESVEFEMEPIAAAYAYESTLDHDELILIGDFGGGTSDFSLLHVGPGVRARGRTAKDLLGNSGLGLAGDSFDARIVRKLVSPALGSDSLERSYAQARDRPASIIPAAPAWIYANLERWHYLSFLKTRNVAEILKSARARAQEPEKIEALINLIEEDLGYQLHQAVQRLKVDLSHHESAEFHFRDGSMDLVATVERKEFEGWIVEELQSIERCVDTLLATSNIPAREVDRVFLTGGTSFVPAVRRIFESRFGASRVRTGNEFTSVARGLALRAEEVRLTGS</sequence>
<proteinExistence type="inferred from homology"/>
<evidence type="ECO:0000313" key="4">
    <source>
        <dbReference type="EMBL" id="XCB26653.1"/>
    </source>
</evidence>
<name>A0AAU7ZCY3_9BACT</name>
<dbReference type="GO" id="GO:0005524">
    <property type="term" value="F:ATP binding"/>
    <property type="evidence" value="ECO:0007669"/>
    <property type="project" value="UniProtKB-KW"/>
</dbReference>
<dbReference type="InterPro" id="IPR018181">
    <property type="entry name" value="Heat_shock_70_CS"/>
</dbReference>
<dbReference type="PROSITE" id="PS01036">
    <property type="entry name" value="HSP70_3"/>
    <property type="match status" value="1"/>
</dbReference>
<keyword evidence="3" id="KW-0067">ATP-binding</keyword>
<dbReference type="CDD" id="cd10231">
    <property type="entry name" value="ASKHA_NBD_HSP70_YegD-like"/>
    <property type="match status" value="1"/>
</dbReference>
<evidence type="ECO:0000256" key="1">
    <source>
        <dbReference type="ARBA" id="ARBA00007381"/>
    </source>
</evidence>
<evidence type="ECO:0000256" key="3">
    <source>
        <dbReference type="ARBA" id="ARBA00022840"/>
    </source>
</evidence>
<accession>A0AAU7ZCY3</accession>
<dbReference type="Pfam" id="PF00012">
    <property type="entry name" value="HSP70"/>
    <property type="match status" value="2"/>
</dbReference>